<evidence type="ECO:0000259" key="2">
    <source>
        <dbReference type="Pfam" id="PF01266"/>
    </source>
</evidence>
<reference evidence="3" key="1">
    <citation type="submission" date="2018-05" db="EMBL/GenBank/DDBJ databases">
        <authorList>
            <person name="Lanie J.A."/>
            <person name="Ng W.-L."/>
            <person name="Kazmierczak K.M."/>
            <person name="Andrzejewski T.M."/>
            <person name="Davidsen T.M."/>
            <person name="Wayne K.J."/>
            <person name="Tettelin H."/>
            <person name="Glass J.I."/>
            <person name="Rusch D."/>
            <person name="Podicherti R."/>
            <person name="Tsui H.-C.T."/>
            <person name="Winkler M.E."/>
        </authorList>
    </citation>
    <scope>NUCLEOTIDE SEQUENCE</scope>
</reference>
<organism evidence="3">
    <name type="scientific">marine metagenome</name>
    <dbReference type="NCBI Taxonomy" id="408172"/>
    <lineage>
        <taxon>unclassified sequences</taxon>
        <taxon>metagenomes</taxon>
        <taxon>ecological metagenomes</taxon>
    </lineage>
</organism>
<dbReference type="PANTHER" id="PTHR13847:SF249">
    <property type="entry name" value="OXIDOREDUCTASE-RELATED"/>
    <property type="match status" value="1"/>
</dbReference>
<protein>
    <recommendedName>
        <fullName evidence="2">FAD dependent oxidoreductase domain-containing protein</fullName>
    </recommendedName>
</protein>
<dbReference type="InterPro" id="IPR036188">
    <property type="entry name" value="FAD/NAD-bd_sf"/>
</dbReference>
<accession>A0A382LJA4</accession>
<evidence type="ECO:0000256" key="1">
    <source>
        <dbReference type="SAM" id="MobiDB-lite"/>
    </source>
</evidence>
<evidence type="ECO:0000313" key="3">
    <source>
        <dbReference type="EMBL" id="SVC34951.1"/>
    </source>
</evidence>
<name>A0A382LJA4_9ZZZZ</name>
<dbReference type="SUPFAM" id="SSF51905">
    <property type="entry name" value="FAD/NAD(P)-binding domain"/>
    <property type="match status" value="1"/>
</dbReference>
<dbReference type="GO" id="GO:0005737">
    <property type="term" value="C:cytoplasm"/>
    <property type="evidence" value="ECO:0007669"/>
    <property type="project" value="TreeGrafter"/>
</dbReference>
<dbReference type="EMBL" id="UINC01086465">
    <property type="protein sequence ID" value="SVC34951.1"/>
    <property type="molecule type" value="Genomic_DNA"/>
</dbReference>
<dbReference type="AlphaFoldDB" id="A0A382LJA4"/>
<sequence>MVRPQRPNGPHVLPQEEHTGSYYAATRNDLTTYSELNGEVETDVCIIGGGFTGIATALTLVERGHRVVVLEQNRISWGASGRNGGQLIHGLGGSTRLSKFLNDEQLWALHYRGNDIIRSRVAGYGIDCDLKTGYVEVAIKQRQMVGLEADYEAHQRRGLGDHLRLLDRAEVTALIGTQAYIGGMSNDLNGHLPPLNLCLGEARAAVEQGALLFEQSEVLEIEHGETVRVRTAQGCVVAQKVLIAGNAYHRLERRRLSGLVFPAGSFIIATEPLEDDEIARINPQDLAVCDLNNVLDYFRLSADKRMLFGGRCNYSGREPRSVEA</sequence>
<dbReference type="PANTHER" id="PTHR13847">
    <property type="entry name" value="SARCOSINE DEHYDROGENASE-RELATED"/>
    <property type="match status" value="1"/>
</dbReference>
<feature type="region of interest" description="Disordered" evidence="1">
    <location>
        <begin position="1"/>
        <end position="20"/>
    </location>
</feature>
<feature type="non-terminal residue" evidence="3">
    <location>
        <position position="324"/>
    </location>
</feature>
<proteinExistence type="predicted"/>
<gene>
    <name evidence="3" type="ORF">METZ01_LOCUS287805</name>
</gene>
<dbReference type="Gene3D" id="3.30.9.10">
    <property type="entry name" value="D-Amino Acid Oxidase, subunit A, domain 2"/>
    <property type="match status" value="1"/>
</dbReference>
<dbReference type="InterPro" id="IPR006076">
    <property type="entry name" value="FAD-dep_OxRdtase"/>
</dbReference>
<dbReference type="Gene3D" id="3.50.50.60">
    <property type="entry name" value="FAD/NAD(P)-binding domain"/>
    <property type="match status" value="1"/>
</dbReference>
<dbReference type="Pfam" id="PF01266">
    <property type="entry name" value="DAO"/>
    <property type="match status" value="1"/>
</dbReference>
<feature type="domain" description="FAD dependent oxidoreductase" evidence="2">
    <location>
        <begin position="43"/>
        <end position="319"/>
    </location>
</feature>